<evidence type="ECO:0000256" key="1">
    <source>
        <dbReference type="ARBA" id="ARBA00004418"/>
    </source>
</evidence>
<dbReference type="InterPro" id="IPR015168">
    <property type="entry name" value="SsuA/THI5"/>
</dbReference>
<keyword evidence="3" id="KW-0732">Signal</keyword>
<proteinExistence type="inferred from homology"/>
<comment type="subcellular location">
    <subcellularLocation>
        <location evidence="1">Periplasm</location>
    </subcellularLocation>
</comment>
<accession>A0A7X1AZ43</accession>
<sequence length="335" mass="36621">MKQHSIKNLTRIGLTTLVGLVGISSARGEEPLKIAYSDWPGWVAWEIGIEKGWFEEEGVDVEFLWFDYVASMDAYVAGQVDAVTMTNGDALVTGATGKPSVGIIINDFSNGNDMIVGGPGISSITDLKGKKVGVEEGFVCHLLLLKGLSDNGMTADDVTIVNTPTNETPQVLASGAVSAIGAWQPNSGEALKQTPGSTRVYSSADSPGIIYDLLFVSPESLETRRDDWAKVVKVWYRIVDYLKDEDNIDEALEILSARVNLSPAEYEPLFAGTYILSLDEAKERWEEAEGLDSVYGSTEFVDDFNVKFEVYDNPLNTTQYLDPSLTEEYAESVEN</sequence>
<dbReference type="SUPFAM" id="SSF53850">
    <property type="entry name" value="Periplasmic binding protein-like II"/>
    <property type="match status" value="1"/>
</dbReference>
<protein>
    <submittedName>
        <fullName evidence="5">ABC transporter substrate-binding protein</fullName>
    </submittedName>
</protein>
<evidence type="ECO:0000313" key="6">
    <source>
        <dbReference type="Proteomes" id="UP000525652"/>
    </source>
</evidence>
<feature type="domain" description="SsuA/THI5-like" evidence="4">
    <location>
        <begin position="48"/>
        <end position="240"/>
    </location>
</feature>
<name>A0A7X1AZ43_9BACT</name>
<evidence type="ECO:0000259" key="4">
    <source>
        <dbReference type="Pfam" id="PF09084"/>
    </source>
</evidence>
<evidence type="ECO:0000256" key="2">
    <source>
        <dbReference type="ARBA" id="ARBA00010742"/>
    </source>
</evidence>
<comment type="similarity">
    <text evidence="2">Belongs to the bacterial solute-binding protein SsuA/TauA family.</text>
</comment>
<comment type="caution">
    <text evidence="5">The sequence shown here is derived from an EMBL/GenBank/DDBJ whole genome shotgun (WGS) entry which is preliminary data.</text>
</comment>
<reference evidence="5 6" key="1">
    <citation type="submission" date="2020-07" db="EMBL/GenBank/DDBJ databases">
        <authorList>
            <person name="Feng X."/>
        </authorList>
    </citation>
    <scope>NUCLEOTIDE SEQUENCE [LARGE SCALE GENOMIC DNA]</scope>
    <source>
        <strain evidence="5 6">JCM14086</strain>
    </source>
</reference>
<dbReference type="Proteomes" id="UP000525652">
    <property type="component" value="Unassembled WGS sequence"/>
</dbReference>
<dbReference type="GO" id="GO:0042597">
    <property type="term" value="C:periplasmic space"/>
    <property type="evidence" value="ECO:0007669"/>
    <property type="project" value="UniProtKB-SubCell"/>
</dbReference>
<dbReference type="PANTHER" id="PTHR30024:SF47">
    <property type="entry name" value="TAURINE-BINDING PERIPLASMIC PROTEIN"/>
    <property type="match status" value="1"/>
</dbReference>
<dbReference type="PANTHER" id="PTHR30024">
    <property type="entry name" value="ALIPHATIC SULFONATES-BINDING PROTEIN-RELATED"/>
    <property type="match status" value="1"/>
</dbReference>
<dbReference type="EMBL" id="JACHVA010000089">
    <property type="protein sequence ID" value="MBC2602424.1"/>
    <property type="molecule type" value="Genomic_DNA"/>
</dbReference>
<keyword evidence="6" id="KW-1185">Reference proteome</keyword>
<dbReference type="CDD" id="cd13563">
    <property type="entry name" value="PBP2_SsuA_like_6"/>
    <property type="match status" value="1"/>
</dbReference>
<dbReference type="RefSeq" id="WP_185693107.1">
    <property type="nucleotide sequence ID" value="NZ_JACHVA010000089.1"/>
</dbReference>
<dbReference type="AlphaFoldDB" id="A0A7X1AZ43"/>
<gene>
    <name evidence="5" type="ORF">H5P30_11610</name>
</gene>
<dbReference type="Gene3D" id="3.40.190.10">
    <property type="entry name" value="Periplasmic binding protein-like II"/>
    <property type="match status" value="2"/>
</dbReference>
<evidence type="ECO:0000256" key="3">
    <source>
        <dbReference type="ARBA" id="ARBA00022729"/>
    </source>
</evidence>
<evidence type="ECO:0000313" key="5">
    <source>
        <dbReference type="EMBL" id="MBC2602424.1"/>
    </source>
</evidence>
<organism evidence="5 6">
    <name type="scientific">Puniceicoccus vermicola</name>
    <dbReference type="NCBI Taxonomy" id="388746"/>
    <lineage>
        <taxon>Bacteria</taxon>
        <taxon>Pseudomonadati</taxon>
        <taxon>Verrucomicrobiota</taxon>
        <taxon>Opitutia</taxon>
        <taxon>Puniceicoccales</taxon>
        <taxon>Puniceicoccaceae</taxon>
        <taxon>Puniceicoccus</taxon>
    </lineage>
</organism>
<dbReference type="Pfam" id="PF09084">
    <property type="entry name" value="NMT1"/>
    <property type="match status" value="1"/>
</dbReference>